<protein>
    <submittedName>
        <fullName evidence="1">Uncharacterized protein</fullName>
    </submittedName>
</protein>
<evidence type="ECO:0000313" key="2">
    <source>
        <dbReference type="Proteomes" id="UP000285301"/>
    </source>
</evidence>
<name>A0A3S3PCZ4_9ACAR</name>
<reference evidence="1 2" key="1">
    <citation type="journal article" date="2018" name="Gigascience">
        <title>Genomes of trombidid mites reveal novel predicted allergens and laterally-transferred genes associated with secondary metabolism.</title>
        <authorList>
            <person name="Dong X."/>
            <person name="Chaisiri K."/>
            <person name="Xia D."/>
            <person name="Armstrong S.D."/>
            <person name="Fang Y."/>
            <person name="Donnelly M.J."/>
            <person name="Kadowaki T."/>
            <person name="McGarry J.W."/>
            <person name="Darby A.C."/>
            <person name="Makepeace B.L."/>
        </authorList>
    </citation>
    <scope>NUCLEOTIDE SEQUENCE [LARGE SCALE GENOMIC DNA]</scope>
    <source>
        <strain evidence="1">UoL-WK</strain>
    </source>
</reference>
<sequence>MAKSNAYEILDSIRIEAEARSLLQDLEKLITLNPESKCRFVWELIQNGKDSAFWEVGVKLSKTSTKPLDGNDEEITGKFGTGFMTTHVLNKVVIISGLLENDSGLHPFVFELNRNHDNIDSMKKALDDAYKKIEKIDESPVISTMHQPTRFEYELNAYSFEIAKKGLSALISNNESGLMFREKGRLIIAVPATKANNVWSLEKIKNQALLFKDFPLIGTEKYKIPVFLQNSHFEPSEPRDGLRIVTTMNEGDTIAESNRKALIDFRNEYIAFFRSLYEKRVKRIHLLADISLPKDPQNYVDKEWFKKQLLNPILNEISSEPIMKTYSGNWIKISDSKFPIFNGKTLLVFYHLVSAYFPDSCPDEESYEDWGNILKHHKDKWNVNFEIENLVRIVESKNSIDELPLSSPLKWMNDFYTTLDMMQKTRLMKEHKIIPNQRRVLKSWSNIYYDAFKDDQFKSIALNLDYDVYSILLHKEIKKPSEMSQLSPGAFFSKINQIISETQFSNQAKARVIFKLLSFLNANEWIQLCSDLLPGFSITKRESKDTVHYTYYTDCIKWTIEYVCKIVATSQFTNTFVHKYFQDNETLAFQWLNKLINYIQSTHVQPNNFVIIDNKYYSQKWTELYAVLPVQDGYFVEYSDDVFREYGIFPEDFKNWCRDYVEGGDPRAYLVDQRITVKSIRSKEVFVLTQKIDNLFQNTDCFEEVKTGKRLHRLYHLMNRWFEKNKDVAPSYFPFFASKRASLSLIAFGPEMSDRCLKLLFGNKSLQDYEAFESISLSVQQLKEIDEIVKNIGYNKILQLKNHY</sequence>
<gene>
    <name evidence="1" type="ORF">B4U79_11805</name>
</gene>
<keyword evidence="2" id="KW-1185">Reference proteome</keyword>
<comment type="caution">
    <text evidence="1">The sequence shown here is derived from an EMBL/GenBank/DDBJ whole genome shotgun (WGS) entry which is preliminary data.</text>
</comment>
<dbReference type="Proteomes" id="UP000285301">
    <property type="component" value="Unassembled WGS sequence"/>
</dbReference>
<accession>A0A3S3PCZ4</accession>
<dbReference type="OrthoDB" id="2154305at2759"/>
<dbReference type="EMBL" id="NCKU01002286">
    <property type="protein sequence ID" value="RWS09931.1"/>
    <property type="molecule type" value="Genomic_DNA"/>
</dbReference>
<organism evidence="1 2">
    <name type="scientific">Dinothrombium tinctorium</name>
    <dbReference type="NCBI Taxonomy" id="1965070"/>
    <lineage>
        <taxon>Eukaryota</taxon>
        <taxon>Metazoa</taxon>
        <taxon>Ecdysozoa</taxon>
        <taxon>Arthropoda</taxon>
        <taxon>Chelicerata</taxon>
        <taxon>Arachnida</taxon>
        <taxon>Acari</taxon>
        <taxon>Acariformes</taxon>
        <taxon>Trombidiformes</taxon>
        <taxon>Prostigmata</taxon>
        <taxon>Anystina</taxon>
        <taxon>Parasitengona</taxon>
        <taxon>Trombidioidea</taxon>
        <taxon>Trombidiidae</taxon>
        <taxon>Dinothrombium</taxon>
    </lineage>
</organism>
<evidence type="ECO:0000313" key="1">
    <source>
        <dbReference type="EMBL" id="RWS09931.1"/>
    </source>
</evidence>
<dbReference type="AlphaFoldDB" id="A0A3S3PCZ4"/>
<proteinExistence type="predicted"/>